<dbReference type="Proteomes" id="UP001550628">
    <property type="component" value="Unassembled WGS sequence"/>
</dbReference>
<dbReference type="EMBL" id="JBEYBF010000009">
    <property type="protein sequence ID" value="MEU1953332.1"/>
    <property type="molecule type" value="Genomic_DNA"/>
</dbReference>
<dbReference type="RefSeq" id="WP_356956469.1">
    <property type="nucleotide sequence ID" value="NZ_JBEYBD010000006.1"/>
</dbReference>
<feature type="transmembrane region" description="Helical" evidence="1">
    <location>
        <begin position="39"/>
        <end position="57"/>
    </location>
</feature>
<evidence type="ECO:0000313" key="2">
    <source>
        <dbReference type="EMBL" id="MEU1953332.1"/>
    </source>
</evidence>
<keyword evidence="3" id="KW-1185">Reference proteome</keyword>
<keyword evidence="1" id="KW-0472">Membrane</keyword>
<reference evidence="2 3" key="1">
    <citation type="submission" date="2024-06" db="EMBL/GenBank/DDBJ databases">
        <title>The Natural Products Discovery Center: Release of the First 8490 Sequenced Strains for Exploring Actinobacteria Biosynthetic Diversity.</title>
        <authorList>
            <person name="Kalkreuter E."/>
            <person name="Kautsar S.A."/>
            <person name="Yang D."/>
            <person name="Bader C.D."/>
            <person name="Teijaro C.N."/>
            <person name="Fluegel L."/>
            <person name="Davis C.M."/>
            <person name="Simpson J.R."/>
            <person name="Lauterbach L."/>
            <person name="Steele A.D."/>
            <person name="Gui C."/>
            <person name="Meng S."/>
            <person name="Li G."/>
            <person name="Viehrig K."/>
            <person name="Ye F."/>
            <person name="Su P."/>
            <person name="Kiefer A.F."/>
            <person name="Nichols A."/>
            <person name="Cepeda A.J."/>
            <person name="Yan W."/>
            <person name="Fan B."/>
            <person name="Jiang Y."/>
            <person name="Adhikari A."/>
            <person name="Zheng C.-J."/>
            <person name="Schuster L."/>
            <person name="Cowan T.M."/>
            <person name="Smanski M.J."/>
            <person name="Chevrette M.G."/>
            <person name="De Carvalho L.P.S."/>
            <person name="Shen B."/>
        </authorList>
    </citation>
    <scope>NUCLEOTIDE SEQUENCE [LARGE SCALE GENOMIC DNA]</scope>
    <source>
        <strain evidence="2 3">NPDC019708</strain>
    </source>
</reference>
<keyword evidence="1" id="KW-0812">Transmembrane</keyword>
<gene>
    <name evidence="2" type="ORF">ABZ510_15830</name>
</gene>
<evidence type="ECO:0000256" key="1">
    <source>
        <dbReference type="SAM" id="Phobius"/>
    </source>
</evidence>
<dbReference type="InterPro" id="IPR007251">
    <property type="entry name" value="Iron_permease_Fet4"/>
</dbReference>
<accession>A0ABV2WR06</accession>
<protein>
    <submittedName>
        <fullName evidence="2">Low affinity iron permease family protein</fullName>
    </submittedName>
</protein>
<proteinExistence type="predicted"/>
<evidence type="ECO:0000313" key="3">
    <source>
        <dbReference type="Proteomes" id="UP001550628"/>
    </source>
</evidence>
<sequence length="133" mass="14711">MSDDDRNGSTAVMPSDIRSDIPVFDRFAGRVGSWVSRSWYFTACVLIVVLWAPSIVLLPIDTWQVVINTITTIITFLMVALLQNTEKRADDAVQQKLNAIADSPADLMSTVPGLEEDRRELLAAVGLEDRESS</sequence>
<feature type="transmembrane region" description="Helical" evidence="1">
    <location>
        <begin position="63"/>
        <end position="82"/>
    </location>
</feature>
<organism evidence="2 3">
    <name type="scientific">Nocardia rhamnosiphila</name>
    <dbReference type="NCBI Taxonomy" id="426716"/>
    <lineage>
        <taxon>Bacteria</taxon>
        <taxon>Bacillati</taxon>
        <taxon>Actinomycetota</taxon>
        <taxon>Actinomycetes</taxon>
        <taxon>Mycobacteriales</taxon>
        <taxon>Nocardiaceae</taxon>
        <taxon>Nocardia</taxon>
    </lineage>
</organism>
<keyword evidence="1" id="KW-1133">Transmembrane helix</keyword>
<name>A0ABV2WR06_9NOCA</name>
<comment type="caution">
    <text evidence="2">The sequence shown here is derived from an EMBL/GenBank/DDBJ whole genome shotgun (WGS) entry which is preliminary data.</text>
</comment>
<dbReference type="Pfam" id="PF04120">
    <property type="entry name" value="Iron_permease"/>
    <property type="match status" value="1"/>
</dbReference>